<feature type="domain" description="VQ" evidence="1">
    <location>
        <begin position="33"/>
        <end position="54"/>
    </location>
</feature>
<sequence>MDKTLTVKAKKQQPKNKKKQLPLKVVYITNPIKFNATASEFRALVQELTGQDADSSRLAAQGINYVDAAAHKGSDLSTTSGSYEDDGCCSPEMIDNFQGLAASSLWHGDNEVRVDVFKSLGAI</sequence>
<dbReference type="PANTHER" id="PTHR33624:SF2">
    <property type="entry name" value="SIGMA FACTOR BINDING PROTEIN 1, CHLOROPLASTIC"/>
    <property type="match status" value="1"/>
</dbReference>
<reference evidence="2 3" key="1">
    <citation type="journal article" date="2021" name="Nat. Commun.">
        <title>Incipient diploidization of the medicinal plant Perilla within 10,000 years.</title>
        <authorList>
            <person name="Zhang Y."/>
            <person name="Shen Q."/>
            <person name="Leng L."/>
            <person name="Zhang D."/>
            <person name="Chen S."/>
            <person name="Shi Y."/>
            <person name="Ning Z."/>
            <person name="Chen S."/>
        </authorList>
    </citation>
    <scope>NUCLEOTIDE SEQUENCE [LARGE SCALE GENOMIC DNA]</scope>
    <source>
        <strain evidence="3">cv. PC099</strain>
    </source>
</reference>
<name>A0AAD4JFW9_PERFH</name>
<dbReference type="InterPro" id="IPR039335">
    <property type="entry name" value="SIB1/2"/>
</dbReference>
<proteinExistence type="predicted"/>
<dbReference type="PANTHER" id="PTHR33624">
    <property type="entry name" value="SIGMA FACTOR BINDING PROTEIN 1, CHLOROPLASTIC"/>
    <property type="match status" value="1"/>
</dbReference>
<evidence type="ECO:0000313" key="2">
    <source>
        <dbReference type="EMBL" id="KAH6832549.1"/>
    </source>
</evidence>
<dbReference type="AlphaFoldDB" id="A0AAD4JFW9"/>
<dbReference type="Proteomes" id="UP001190926">
    <property type="component" value="Unassembled WGS sequence"/>
</dbReference>
<evidence type="ECO:0000313" key="3">
    <source>
        <dbReference type="Proteomes" id="UP001190926"/>
    </source>
</evidence>
<dbReference type="EMBL" id="SDAM02000068">
    <property type="protein sequence ID" value="KAH6832549.1"/>
    <property type="molecule type" value="Genomic_DNA"/>
</dbReference>
<dbReference type="InterPro" id="IPR008889">
    <property type="entry name" value="VQ"/>
</dbReference>
<dbReference type="Pfam" id="PF05678">
    <property type="entry name" value="VQ"/>
    <property type="match status" value="1"/>
</dbReference>
<accession>A0AAD4JFW9</accession>
<comment type="caution">
    <text evidence="2">The sequence shown here is derived from an EMBL/GenBank/DDBJ whole genome shotgun (WGS) entry which is preliminary data.</text>
</comment>
<organism evidence="2 3">
    <name type="scientific">Perilla frutescens var. hirtella</name>
    <name type="common">Perilla citriodora</name>
    <name type="synonym">Perilla setoyensis</name>
    <dbReference type="NCBI Taxonomy" id="608512"/>
    <lineage>
        <taxon>Eukaryota</taxon>
        <taxon>Viridiplantae</taxon>
        <taxon>Streptophyta</taxon>
        <taxon>Embryophyta</taxon>
        <taxon>Tracheophyta</taxon>
        <taxon>Spermatophyta</taxon>
        <taxon>Magnoliopsida</taxon>
        <taxon>eudicotyledons</taxon>
        <taxon>Gunneridae</taxon>
        <taxon>Pentapetalae</taxon>
        <taxon>asterids</taxon>
        <taxon>lamiids</taxon>
        <taxon>Lamiales</taxon>
        <taxon>Lamiaceae</taxon>
        <taxon>Nepetoideae</taxon>
        <taxon>Elsholtzieae</taxon>
        <taxon>Perilla</taxon>
    </lineage>
</organism>
<evidence type="ECO:0000259" key="1">
    <source>
        <dbReference type="Pfam" id="PF05678"/>
    </source>
</evidence>
<gene>
    <name evidence="2" type="ORF">C2S53_008848</name>
</gene>
<keyword evidence="3" id="KW-1185">Reference proteome</keyword>
<protein>
    <recommendedName>
        <fullName evidence="1">VQ domain-containing protein</fullName>
    </recommendedName>
</protein>